<evidence type="ECO:0000256" key="6">
    <source>
        <dbReference type="ARBA" id="ARBA00010609"/>
    </source>
</evidence>
<gene>
    <name evidence="23" type="ORF">SAMN02744124_02307</name>
</gene>
<dbReference type="PANTHER" id="PTHR11709">
    <property type="entry name" value="MULTI-COPPER OXIDASE"/>
    <property type="match status" value="1"/>
</dbReference>
<dbReference type="PROSITE" id="PS51257">
    <property type="entry name" value="PROKAR_LIPOPROTEIN"/>
    <property type="match status" value="1"/>
</dbReference>
<dbReference type="SUPFAM" id="SSF49503">
    <property type="entry name" value="Cupredoxins"/>
    <property type="match status" value="3"/>
</dbReference>
<keyword evidence="23" id="KW-0167">Capsid protein</keyword>
<dbReference type="GO" id="GO:0051301">
    <property type="term" value="P:cell division"/>
    <property type="evidence" value="ECO:0007669"/>
    <property type="project" value="UniProtKB-KW"/>
</dbReference>
<evidence type="ECO:0000256" key="12">
    <source>
        <dbReference type="ARBA" id="ARBA00022737"/>
    </source>
</evidence>
<proteinExistence type="inferred from homology"/>
<comment type="cofactor">
    <cofactor evidence="1">
        <name>Cu(+)</name>
        <dbReference type="ChEBI" id="CHEBI:49552"/>
    </cofactor>
</comment>
<dbReference type="CDD" id="cd04202">
    <property type="entry name" value="CuRO_D2_2dMcoN_like"/>
    <property type="match status" value="1"/>
</dbReference>
<dbReference type="CDD" id="cd13861">
    <property type="entry name" value="CuRO_1_CumA_like"/>
    <property type="match status" value="1"/>
</dbReference>
<evidence type="ECO:0000259" key="21">
    <source>
        <dbReference type="Pfam" id="PF07731"/>
    </source>
</evidence>
<dbReference type="Gene3D" id="2.60.40.420">
    <property type="entry name" value="Cupredoxins - blue copper proteins"/>
    <property type="match status" value="2"/>
</dbReference>
<comment type="similarity">
    <text evidence="6">Belongs to the multicopper oxidase family.</text>
</comment>
<evidence type="ECO:0000259" key="20">
    <source>
        <dbReference type="Pfam" id="PF00394"/>
    </source>
</evidence>
<dbReference type="EC" id="1.7.2.1" evidence="8"/>
<evidence type="ECO:0000256" key="11">
    <source>
        <dbReference type="ARBA" id="ARBA00022723"/>
    </source>
</evidence>
<dbReference type="InterPro" id="IPR045087">
    <property type="entry name" value="Cu-oxidase_fam"/>
</dbReference>
<keyword evidence="16" id="KW-0186">Copper</keyword>
<evidence type="ECO:0000313" key="24">
    <source>
        <dbReference type="Proteomes" id="UP000192939"/>
    </source>
</evidence>
<evidence type="ECO:0000256" key="8">
    <source>
        <dbReference type="ARBA" id="ARBA00011882"/>
    </source>
</evidence>
<protein>
    <recommendedName>
        <fullName evidence="9">Copper-containing nitrite reductase</fullName>
        <ecNumber evidence="8">1.7.2.1</ecNumber>
    </recommendedName>
    <alternativeName>
        <fullName evidence="18">Cu-NIR</fullName>
    </alternativeName>
</protein>
<keyword evidence="12" id="KW-0677">Repeat</keyword>
<keyword evidence="23" id="KW-0946">Virion</keyword>
<evidence type="ECO:0000256" key="13">
    <source>
        <dbReference type="ARBA" id="ARBA00022764"/>
    </source>
</evidence>
<feature type="domain" description="Plastocyanin-like" evidence="22">
    <location>
        <begin position="98"/>
        <end position="213"/>
    </location>
</feature>
<dbReference type="PROSITE" id="PS00080">
    <property type="entry name" value="MULTICOPPER_OXIDASE2"/>
    <property type="match status" value="1"/>
</dbReference>
<keyword evidence="17" id="KW-0534">Nitrate assimilation</keyword>
<name>A0ABY1M004_9BACL</name>
<dbReference type="InterPro" id="IPR008972">
    <property type="entry name" value="Cupredoxin"/>
</dbReference>
<dbReference type="Pfam" id="PF07732">
    <property type="entry name" value="Cu-oxidase_3"/>
    <property type="match status" value="1"/>
</dbReference>
<keyword evidence="11" id="KW-0479">Metal-binding</keyword>
<organism evidence="23 24">
    <name type="scientific">Paenibacillus barengoltzii J12</name>
    <dbReference type="NCBI Taxonomy" id="935846"/>
    <lineage>
        <taxon>Bacteria</taxon>
        <taxon>Bacillati</taxon>
        <taxon>Bacillota</taxon>
        <taxon>Bacilli</taxon>
        <taxon>Bacillales</taxon>
        <taxon>Paenibacillaceae</taxon>
        <taxon>Paenibacillus</taxon>
    </lineage>
</organism>
<evidence type="ECO:0000256" key="5">
    <source>
        <dbReference type="ARBA" id="ARBA00005127"/>
    </source>
</evidence>
<evidence type="ECO:0000256" key="1">
    <source>
        <dbReference type="ARBA" id="ARBA00001960"/>
    </source>
</evidence>
<dbReference type="Pfam" id="PF07731">
    <property type="entry name" value="Cu-oxidase_2"/>
    <property type="match status" value="1"/>
</dbReference>
<evidence type="ECO:0000256" key="10">
    <source>
        <dbReference type="ARBA" id="ARBA00022630"/>
    </source>
</evidence>
<dbReference type="PANTHER" id="PTHR11709:SF394">
    <property type="entry name" value="FI03373P-RELATED"/>
    <property type="match status" value="1"/>
</dbReference>
<dbReference type="Pfam" id="PF00394">
    <property type="entry name" value="Cu-oxidase"/>
    <property type="match status" value="1"/>
</dbReference>
<evidence type="ECO:0000259" key="22">
    <source>
        <dbReference type="Pfam" id="PF07732"/>
    </source>
</evidence>
<evidence type="ECO:0000256" key="19">
    <source>
        <dbReference type="ARBA" id="ARBA00049340"/>
    </source>
</evidence>
<sequence>MKLTGIGLIWKKTTLWIAGFVVLLLLASCGYNDLRFPEEVDMSQMHHGAANGSHESQEHEGHVISGPGASAAAVSCTELKEAQPAAGEQVRSFALTAAKTNMTLDNGKQTEAWTFNGTTPGPELRVQEGERVRVTLTNQDIDKGVTIHWHGVILPCSQDGVAGVTQDAVWPGEQFTYEFIARHPGTYWYHSHQQSSEQAGKGLIGRLIVEPKQQAFKYDRDYAVTLQLLNEKWKLTNGHTDGVQLDAAPGETVRLRLINAYSEVQWIGVAGAEFQVISMDGQDLNGPGMLREQWIPIGGGQRYDVLFTMPASGQVKVYSKEHKAWNIRLGSGPTPEALSKDAPDFDFTNYGTPLDDGISSEMKFDRVYDLKLGILDINGKKFHEIPPILVKEGEWIKIRFKHTFGGPHPMHLHGHVFKILTKNGKPLTGSPIYADSVLLFSGEEYEVAFQADNPGLWMEHCHNLGHAANGMTMMVNYEGLTTPYRVGTKSGNLPD</sequence>
<keyword evidence="13" id="KW-0574">Periplasm</keyword>
<evidence type="ECO:0000256" key="2">
    <source>
        <dbReference type="ARBA" id="ARBA00001973"/>
    </source>
</evidence>
<dbReference type="InterPro" id="IPR011706">
    <property type="entry name" value="Cu-oxidase_C"/>
</dbReference>
<keyword evidence="24" id="KW-1185">Reference proteome</keyword>
<evidence type="ECO:0000256" key="15">
    <source>
        <dbReference type="ARBA" id="ARBA00023002"/>
    </source>
</evidence>
<reference evidence="23 24" key="1">
    <citation type="submission" date="2017-04" db="EMBL/GenBank/DDBJ databases">
        <authorList>
            <person name="Varghese N."/>
            <person name="Submissions S."/>
        </authorList>
    </citation>
    <scope>NUCLEOTIDE SEQUENCE [LARGE SCALE GENOMIC DNA]</scope>
    <source>
        <strain evidence="23 24">J12</strain>
    </source>
</reference>
<comment type="subcellular location">
    <subcellularLocation>
        <location evidence="4">Periplasm</location>
    </subcellularLocation>
</comment>
<dbReference type="InterPro" id="IPR011707">
    <property type="entry name" value="Cu-oxidase-like_N"/>
</dbReference>
<evidence type="ECO:0000256" key="4">
    <source>
        <dbReference type="ARBA" id="ARBA00004418"/>
    </source>
</evidence>
<dbReference type="PRINTS" id="PR00695">
    <property type="entry name" value="CUNO2RDTASE"/>
</dbReference>
<dbReference type="InterPro" id="IPR002355">
    <property type="entry name" value="Cu_oxidase_Cu_BS"/>
</dbReference>
<comment type="cofactor">
    <cofactor evidence="3">
        <name>FAD</name>
        <dbReference type="ChEBI" id="CHEBI:57692"/>
    </cofactor>
</comment>
<feature type="domain" description="Plastocyanin-like" evidence="21">
    <location>
        <begin position="373"/>
        <end position="476"/>
    </location>
</feature>
<dbReference type="InterPro" id="IPR001117">
    <property type="entry name" value="Cu-oxidase_2nd"/>
</dbReference>
<evidence type="ECO:0000256" key="16">
    <source>
        <dbReference type="ARBA" id="ARBA00023008"/>
    </source>
</evidence>
<comment type="pathway">
    <text evidence="5">Nitrogen metabolism; nitrate reduction (denitrification); dinitrogen from nitrate: step 2/4.</text>
</comment>
<comment type="cofactor">
    <cofactor evidence="2">
        <name>Cu(2+)</name>
        <dbReference type="ChEBI" id="CHEBI:29036"/>
    </cofactor>
</comment>
<dbReference type="InterPro" id="IPR001287">
    <property type="entry name" value="NO2-reductase_Cu"/>
</dbReference>
<comment type="subunit">
    <text evidence="7">Homotrimer.</text>
</comment>
<evidence type="ECO:0000256" key="3">
    <source>
        <dbReference type="ARBA" id="ARBA00001974"/>
    </source>
</evidence>
<keyword evidence="23" id="KW-0132">Cell division</keyword>
<evidence type="ECO:0000313" key="23">
    <source>
        <dbReference type="EMBL" id="SMF29094.1"/>
    </source>
</evidence>
<keyword evidence="15" id="KW-0560">Oxidoreductase</keyword>
<evidence type="ECO:0000256" key="14">
    <source>
        <dbReference type="ARBA" id="ARBA00022827"/>
    </source>
</evidence>
<evidence type="ECO:0000256" key="7">
    <source>
        <dbReference type="ARBA" id="ARBA00011233"/>
    </source>
</evidence>
<dbReference type="Proteomes" id="UP000192939">
    <property type="component" value="Unassembled WGS sequence"/>
</dbReference>
<comment type="catalytic activity">
    <reaction evidence="19">
        <text>nitric oxide + Fe(III)-[cytochrome c] + H2O = Fe(II)-[cytochrome c] + nitrite + 2 H(+)</text>
        <dbReference type="Rhea" id="RHEA:15233"/>
        <dbReference type="Rhea" id="RHEA-COMP:10350"/>
        <dbReference type="Rhea" id="RHEA-COMP:14399"/>
        <dbReference type="ChEBI" id="CHEBI:15377"/>
        <dbReference type="ChEBI" id="CHEBI:15378"/>
        <dbReference type="ChEBI" id="CHEBI:16301"/>
        <dbReference type="ChEBI" id="CHEBI:16480"/>
        <dbReference type="ChEBI" id="CHEBI:29033"/>
        <dbReference type="ChEBI" id="CHEBI:29034"/>
        <dbReference type="EC" id="1.7.2.1"/>
    </reaction>
</comment>
<evidence type="ECO:0000256" key="18">
    <source>
        <dbReference type="ARBA" id="ARBA00032356"/>
    </source>
</evidence>
<evidence type="ECO:0000256" key="17">
    <source>
        <dbReference type="ARBA" id="ARBA00023063"/>
    </source>
</evidence>
<accession>A0ABY1M004</accession>
<evidence type="ECO:0000256" key="9">
    <source>
        <dbReference type="ARBA" id="ARBA00017290"/>
    </source>
</evidence>
<dbReference type="EMBL" id="FXAE01000021">
    <property type="protein sequence ID" value="SMF29094.1"/>
    <property type="molecule type" value="Genomic_DNA"/>
</dbReference>
<comment type="caution">
    <text evidence="23">The sequence shown here is derived from an EMBL/GenBank/DDBJ whole genome shotgun (WGS) entry which is preliminary data.</text>
</comment>
<keyword evidence="23" id="KW-0131">Cell cycle</keyword>
<feature type="domain" description="Plastocyanin-like" evidence="20">
    <location>
        <begin position="228"/>
        <end position="311"/>
    </location>
</feature>
<keyword evidence="10" id="KW-0285">Flavoprotein</keyword>
<keyword evidence="14" id="KW-0274">FAD</keyword>